<organism evidence="1 2">
    <name type="scientific">Pseudidiomarina aestuarii</name>
    <dbReference type="NCBI Taxonomy" id="624146"/>
    <lineage>
        <taxon>Bacteria</taxon>
        <taxon>Pseudomonadati</taxon>
        <taxon>Pseudomonadota</taxon>
        <taxon>Gammaproteobacteria</taxon>
        <taxon>Alteromonadales</taxon>
        <taxon>Idiomarinaceae</taxon>
        <taxon>Pseudidiomarina</taxon>
    </lineage>
</organism>
<evidence type="ECO:0000313" key="1">
    <source>
        <dbReference type="EMBL" id="PTB89102.1"/>
    </source>
</evidence>
<dbReference type="InterPro" id="IPR021109">
    <property type="entry name" value="Peptidase_aspartic_dom_sf"/>
</dbReference>
<dbReference type="Pfam" id="PF13650">
    <property type="entry name" value="Asp_protease_2"/>
    <property type="match status" value="1"/>
</dbReference>
<protein>
    <submittedName>
        <fullName evidence="1">Signal protein PDZ</fullName>
    </submittedName>
</protein>
<proteinExistence type="predicted"/>
<sequence length="302" mass="33270">MRKFLLSVVLMGSALLGSNAVLAQATSWVPFEHKNGHVRIKVEVAGIESWAIIDSGSQLNGINLDFLEEHGLEFKSHSTIKVQGVYEVKDRNIFKDIPTKILGLELNMELVGIDFGSSVTSLLIGAPVLNQFVVQFDYPNSRLRFANPGTFNLRDISNLEMRAQDGTGKPLVKVNLNGESDRWFLLDTGSSGGLMMPRNVVTSHDWLEKYPIETGMSMGVNGMAPVETFRMPTVGFGPFVLENVKVTLPAEGSPIEFGEGSRDLGTRMRGVQISGLVGYDLLKHFVLTIDYRNGEGHIYVPQ</sequence>
<dbReference type="SUPFAM" id="SSF50630">
    <property type="entry name" value="Acid proteases"/>
    <property type="match status" value="1"/>
</dbReference>
<name>A0A2T4D5T5_9GAMM</name>
<dbReference type="AlphaFoldDB" id="A0A2T4D5T5"/>
<dbReference type="EMBL" id="PYVF01000024">
    <property type="protein sequence ID" value="PTB89102.1"/>
    <property type="molecule type" value="Genomic_DNA"/>
</dbReference>
<accession>A0A2T4D5T5</accession>
<comment type="caution">
    <text evidence="1">The sequence shown here is derived from an EMBL/GenBank/DDBJ whole genome shotgun (WGS) entry which is preliminary data.</text>
</comment>
<dbReference type="Gene3D" id="2.40.70.10">
    <property type="entry name" value="Acid Proteases"/>
    <property type="match status" value="2"/>
</dbReference>
<gene>
    <name evidence="1" type="ORF">C9927_02525</name>
</gene>
<evidence type="ECO:0000313" key="2">
    <source>
        <dbReference type="Proteomes" id="UP000242087"/>
    </source>
</evidence>
<reference evidence="1 2" key="1">
    <citation type="submission" date="2018-03" db="EMBL/GenBank/DDBJ databases">
        <title>Cross-interface Injection: A General Nanoliter Liquid Handling Method Applied to Single Cells Genome Amplification Automated Nanoliter Liquid Handling Applied to Single Cell Multiple Displacement Amplification.</title>
        <authorList>
            <person name="Yun J."/>
            <person name="Xu P."/>
            <person name="Xu J."/>
            <person name="Dai X."/>
            <person name="Wang Y."/>
            <person name="Zheng X."/>
            <person name="Cao C."/>
            <person name="Yi Q."/>
            <person name="Zhu Y."/>
            <person name="Wang L."/>
            <person name="Dong Z."/>
            <person name="Huang Y."/>
            <person name="Huang L."/>
            <person name="Du W."/>
        </authorList>
    </citation>
    <scope>NUCLEOTIDE SEQUENCE [LARGE SCALE GENOMIC DNA]</scope>
    <source>
        <strain evidence="1 2">A12-4</strain>
    </source>
</reference>
<dbReference type="Proteomes" id="UP000242087">
    <property type="component" value="Unassembled WGS sequence"/>
</dbReference>